<dbReference type="InterPro" id="IPR032694">
    <property type="entry name" value="CopC/D"/>
</dbReference>
<dbReference type="PANTHER" id="PTHR34820">
    <property type="entry name" value="INNER MEMBRANE PROTEIN YEBZ"/>
    <property type="match status" value="1"/>
</dbReference>
<evidence type="ECO:0000256" key="1">
    <source>
        <dbReference type="ARBA" id="ARBA00004651"/>
    </source>
</evidence>
<comment type="subcellular location">
    <subcellularLocation>
        <location evidence="6">Cell inner membrane</location>
        <topology evidence="6">Multi-pass membrane protein</topology>
    </subcellularLocation>
    <subcellularLocation>
        <location evidence="1">Cell membrane</location>
        <topology evidence="1">Multi-pass membrane protein</topology>
    </subcellularLocation>
</comment>
<dbReference type="InterPro" id="IPR047689">
    <property type="entry name" value="CopD"/>
</dbReference>
<evidence type="ECO:0000256" key="6">
    <source>
        <dbReference type="RuleBase" id="RU369037"/>
    </source>
</evidence>
<keyword evidence="2 6" id="KW-1003">Cell membrane</keyword>
<dbReference type="EMBL" id="JBHLXG010000003">
    <property type="protein sequence ID" value="MFC0225635.1"/>
    <property type="molecule type" value="Genomic_DNA"/>
</dbReference>
<name>A0ABV6E9E6_9GAMM</name>
<feature type="transmembrane region" description="Helical" evidence="6">
    <location>
        <begin position="159"/>
        <end position="177"/>
    </location>
</feature>
<comment type="caution">
    <text evidence="8">The sequence shown here is derived from an EMBL/GenBank/DDBJ whole genome shotgun (WGS) entry which is preliminary data.</text>
</comment>
<dbReference type="NCBIfam" id="NF033808">
    <property type="entry name" value="copper_CopD"/>
    <property type="match status" value="1"/>
</dbReference>
<evidence type="ECO:0000259" key="7">
    <source>
        <dbReference type="Pfam" id="PF05425"/>
    </source>
</evidence>
<evidence type="ECO:0000313" key="8">
    <source>
        <dbReference type="EMBL" id="MFC0225635.1"/>
    </source>
</evidence>
<feature type="transmembrane region" description="Helical" evidence="6">
    <location>
        <begin position="6"/>
        <end position="27"/>
    </location>
</feature>
<keyword evidence="5 6" id="KW-0472">Membrane</keyword>
<organism evidence="8 9">
    <name type="scientific">Serratia aquatilis</name>
    <dbReference type="NCBI Taxonomy" id="1737515"/>
    <lineage>
        <taxon>Bacteria</taxon>
        <taxon>Pseudomonadati</taxon>
        <taxon>Pseudomonadota</taxon>
        <taxon>Gammaproteobacteria</taxon>
        <taxon>Enterobacterales</taxon>
        <taxon>Yersiniaceae</taxon>
        <taxon>Serratia</taxon>
    </lineage>
</organism>
<dbReference type="Proteomes" id="UP001589792">
    <property type="component" value="Unassembled WGS sequence"/>
</dbReference>
<keyword evidence="9" id="KW-1185">Reference proteome</keyword>
<keyword evidence="3 6" id="KW-0812">Transmembrane</keyword>
<feature type="transmembrane region" description="Helical" evidence="6">
    <location>
        <begin position="198"/>
        <end position="218"/>
    </location>
</feature>
<feature type="transmembrane region" description="Helical" evidence="6">
    <location>
        <begin position="230"/>
        <end position="252"/>
    </location>
</feature>
<feature type="transmembrane region" description="Helical" evidence="6">
    <location>
        <begin position="264"/>
        <end position="291"/>
    </location>
</feature>
<evidence type="ECO:0000256" key="5">
    <source>
        <dbReference type="ARBA" id="ARBA00023136"/>
    </source>
</evidence>
<keyword evidence="6" id="KW-0186">Copper</keyword>
<accession>A0ABV6E9E6</accession>
<evidence type="ECO:0000256" key="4">
    <source>
        <dbReference type="ARBA" id="ARBA00022989"/>
    </source>
</evidence>
<feature type="domain" description="Copper resistance protein D" evidence="7">
    <location>
        <begin position="188"/>
        <end position="286"/>
    </location>
</feature>
<dbReference type="PANTHER" id="PTHR34820:SF4">
    <property type="entry name" value="INNER MEMBRANE PROTEIN YEBZ"/>
    <property type="match status" value="1"/>
</dbReference>
<proteinExistence type="inferred from homology"/>
<feature type="transmembrane region" description="Helical" evidence="6">
    <location>
        <begin position="94"/>
        <end position="112"/>
    </location>
</feature>
<gene>
    <name evidence="8" type="primary">copD</name>
    <name evidence="8" type="ORF">ACFFJ3_03800</name>
</gene>
<keyword evidence="6" id="KW-0997">Cell inner membrane</keyword>
<feature type="transmembrane region" description="Helical" evidence="6">
    <location>
        <begin position="119"/>
        <end position="139"/>
    </location>
</feature>
<comment type="similarity">
    <text evidence="6">Belongs to the CopD family.</text>
</comment>
<evidence type="ECO:0000313" key="9">
    <source>
        <dbReference type="Proteomes" id="UP001589792"/>
    </source>
</evidence>
<sequence length="293" mass="32750">MTLASLFVLCRFVHFAAVMLVFGVSVFSALLSPQRLFPLLTRDSSRMLLLSVWFSALSALLMLAIQAGQMGDGWNDTWRWSIWWAVLGTTFGEAWRWHLGFCFLTLFALFIPAAKRINLLALCSALLLINMAFIGHAAIHEGIMGILHRFNHSLHLLSAGYWFGSLLPLLVCLRYLTQPQWRDDAVTTLIRFSWWGHVAVALVIITGITNNLIILGHWPLDIDSVYQRLLLIKISLVALMALVAVINRYFIVPAMRAKPKFAQCGLVAACWIELVLGGAVLLLVSLFATFAPV</sequence>
<evidence type="ECO:0000256" key="3">
    <source>
        <dbReference type="ARBA" id="ARBA00022692"/>
    </source>
</evidence>
<keyword evidence="4 6" id="KW-1133">Transmembrane helix</keyword>
<dbReference type="InterPro" id="IPR008457">
    <property type="entry name" value="Cu-R_CopD_dom"/>
</dbReference>
<dbReference type="RefSeq" id="WP_380673111.1">
    <property type="nucleotide sequence ID" value="NZ_CP173186.1"/>
</dbReference>
<dbReference type="Pfam" id="PF05425">
    <property type="entry name" value="CopD"/>
    <property type="match status" value="1"/>
</dbReference>
<feature type="transmembrane region" description="Helical" evidence="6">
    <location>
        <begin position="48"/>
        <end position="68"/>
    </location>
</feature>
<comment type="function">
    <text evidence="6">Involved in copper resistance.</text>
</comment>
<protein>
    <recommendedName>
        <fullName evidence="6">Copper resistance protein D</fullName>
    </recommendedName>
</protein>
<reference evidence="8 9" key="1">
    <citation type="submission" date="2024-09" db="EMBL/GenBank/DDBJ databases">
        <authorList>
            <person name="Sun Q."/>
            <person name="Mori K."/>
        </authorList>
    </citation>
    <scope>NUCLEOTIDE SEQUENCE [LARGE SCALE GENOMIC DNA]</scope>
    <source>
        <strain evidence="8 9">CCM 8626</strain>
    </source>
</reference>
<evidence type="ECO:0000256" key="2">
    <source>
        <dbReference type="ARBA" id="ARBA00022475"/>
    </source>
</evidence>